<reference evidence="3 4" key="1">
    <citation type="submission" date="2020-03" db="EMBL/GenBank/DDBJ databases">
        <title>Whole genome shotgun sequence of Phytohabitans flavus NBRC 107702.</title>
        <authorList>
            <person name="Komaki H."/>
            <person name="Tamura T."/>
        </authorList>
    </citation>
    <scope>NUCLEOTIDE SEQUENCE [LARGE SCALE GENOMIC DNA]</scope>
    <source>
        <strain evidence="3 4">NBRC 107702</strain>
    </source>
</reference>
<dbReference type="Pfam" id="PF00903">
    <property type="entry name" value="Glyoxalase"/>
    <property type="match status" value="1"/>
</dbReference>
<sequence length="136" mass="14845">MDISLKYTFLEVDDHEAALAFYRDALGLEVRQDVAMENARWLTVGPPAQPELGIVLTTVGVGRPADDAETLKALLAKGSLAGLVLEADDVDATFERLRASGAEVLQEPMDQPYGTRDCAFRDPAGNQVRINQRSKE</sequence>
<dbReference type="CDD" id="cd07263">
    <property type="entry name" value="VOC_like"/>
    <property type="match status" value="1"/>
</dbReference>
<dbReference type="InterPro" id="IPR029068">
    <property type="entry name" value="Glyas_Bleomycin-R_OHBP_Dase"/>
</dbReference>
<dbReference type="Gene3D" id="3.10.180.10">
    <property type="entry name" value="2,3-Dihydroxybiphenyl 1,2-Dioxygenase, domain 1"/>
    <property type="match status" value="1"/>
</dbReference>
<reference evidence="3 4" key="2">
    <citation type="submission" date="2020-03" db="EMBL/GenBank/DDBJ databases">
        <authorList>
            <person name="Ichikawa N."/>
            <person name="Kimura A."/>
            <person name="Kitahashi Y."/>
            <person name="Uohara A."/>
        </authorList>
    </citation>
    <scope>NUCLEOTIDE SEQUENCE [LARGE SCALE GENOMIC DNA]</scope>
    <source>
        <strain evidence="3 4">NBRC 107702</strain>
    </source>
</reference>
<dbReference type="SUPFAM" id="SSF54593">
    <property type="entry name" value="Glyoxalase/Bleomycin resistance protein/Dihydroxybiphenyl dioxygenase"/>
    <property type="match status" value="1"/>
</dbReference>
<evidence type="ECO:0000313" key="4">
    <source>
        <dbReference type="Proteomes" id="UP000502508"/>
    </source>
</evidence>
<dbReference type="GO" id="GO:0016829">
    <property type="term" value="F:lyase activity"/>
    <property type="evidence" value="ECO:0007669"/>
    <property type="project" value="UniProtKB-KW"/>
</dbReference>
<gene>
    <name evidence="3" type="ORF">Pflav_061190</name>
</gene>
<accession>A0A6F8Y0Z5</accession>
<organism evidence="3 4">
    <name type="scientific">Phytohabitans flavus</name>
    <dbReference type="NCBI Taxonomy" id="1076124"/>
    <lineage>
        <taxon>Bacteria</taxon>
        <taxon>Bacillati</taxon>
        <taxon>Actinomycetota</taxon>
        <taxon>Actinomycetes</taxon>
        <taxon>Micromonosporales</taxon>
        <taxon>Micromonosporaceae</taxon>
    </lineage>
</organism>
<dbReference type="PROSITE" id="PS51819">
    <property type="entry name" value="VOC"/>
    <property type="match status" value="1"/>
</dbReference>
<name>A0A6F8Y0Z5_9ACTN</name>
<dbReference type="InterPro" id="IPR037523">
    <property type="entry name" value="VOC_core"/>
</dbReference>
<dbReference type="PANTHER" id="PTHR36437:SF2">
    <property type="entry name" value="GLYOXALASE_BLEOMYCIN RESISTANCE PROTEIN_DIOXYGENASE"/>
    <property type="match status" value="1"/>
</dbReference>
<keyword evidence="3" id="KW-0456">Lyase</keyword>
<dbReference type="EMBL" id="AP022870">
    <property type="protein sequence ID" value="BCB79709.1"/>
    <property type="molecule type" value="Genomic_DNA"/>
</dbReference>
<dbReference type="Proteomes" id="UP000502508">
    <property type="component" value="Chromosome"/>
</dbReference>
<dbReference type="AlphaFoldDB" id="A0A6F8Y0Z5"/>
<keyword evidence="4" id="KW-1185">Reference proteome</keyword>
<feature type="domain" description="VOC" evidence="2">
    <location>
        <begin position="4"/>
        <end position="133"/>
    </location>
</feature>
<proteinExistence type="predicted"/>
<feature type="region of interest" description="Disordered" evidence="1">
    <location>
        <begin position="107"/>
        <end position="136"/>
    </location>
</feature>
<evidence type="ECO:0000313" key="3">
    <source>
        <dbReference type="EMBL" id="BCB79709.1"/>
    </source>
</evidence>
<evidence type="ECO:0000256" key="1">
    <source>
        <dbReference type="SAM" id="MobiDB-lite"/>
    </source>
</evidence>
<evidence type="ECO:0000259" key="2">
    <source>
        <dbReference type="PROSITE" id="PS51819"/>
    </source>
</evidence>
<protein>
    <submittedName>
        <fullName evidence="3">Lyase</fullName>
    </submittedName>
</protein>
<dbReference type="RefSeq" id="WP_173039736.1">
    <property type="nucleotide sequence ID" value="NZ_AP022870.1"/>
</dbReference>
<dbReference type="InterPro" id="IPR004360">
    <property type="entry name" value="Glyas_Fos-R_dOase_dom"/>
</dbReference>
<dbReference type="KEGG" id="pfla:Pflav_061190"/>
<dbReference type="PANTHER" id="PTHR36437">
    <property type="entry name" value="GLYOXALASE/BLEOMYCIN RESISTANCE PROTEIN/DIOXYGENASE"/>
    <property type="match status" value="1"/>
</dbReference>